<keyword evidence="2" id="KW-1133">Transmembrane helix</keyword>
<evidence type="ECO:0000313" key="4">
    <source>
        <dbReference type="Proteomes" id="UP000250241"/>
    </source>
</evidence>
<feature type="transmembrane region" description="Helical" evidence="2">
    <location>
        <begin position="184"/>
        <end position="210"/>
    </location>
</feature>
<name>A0A2Z5QVS1_9MICC</name>
<dbReference type="Proteomes" id="UP000250241">
    <property type="component" value="Chromosome"/>
</dbReference>
<keyword evidence="2" id="KW-0472">Membrane</keyword>
<evidence type="ECO:0000256" key="1">
    <source>
        <dbReference type="SAM" id="MobiDB-lite"/>
    </source>
</evidence>
<feature type="region of interest" description="Disordered" evidence="1">
    <location>
        <begin position="1"/>
        <end position="31"/>
    </location>
</feature>
<dbReference type="GeneID" id="93862103"/>
<dbReference type="AlphaFoldDB" id="A0A2Z5QVS1"/>
<keyword evidence="4" id="KW-1185">Reference proteome</keyword>
<protein>
    <submittedName>
        <fullName evidence="3">Uncharacterized protein</fullName>
    </submittedName>
</protein>
<evidence type="ECO:0000313" key="3">
    <source>
        <dbReference type="EMBL" id="BAV86480.1"/>
    </source>
</evidence>
<feature type="transmembrane region" description="Helical" evidence="2">
    <location>
        <begin position="151"/>
        <end position="172"/>
    </location>
</feature>
<keyword evidence="2" id="KW-0812">Transmembrane</keyword>
<accession>A0A2Z5QVS1</accession>
<feature type="compositionally biased region" description="Low complexity" evidence="1">
    <location>
        <begin position="1"/>
        <end position="14"/>
    </location>
</feature>
<feature type="transmembrane region" description="Helical" evidence="2">
    <location>
        <begin position="76"/>
        <end position="97"/>
    </location>
</feature>
<dbReference type="RefSeq" id="WP_128087126.1">
    <property type="nucleotide sequence ID" value="NZ_CAURCD010000022.1"/>
</dbReference>
<organism evidence="3 4">
    <name type="scientific">Rothia aeria</name>
    <dbReference type="NCBI Taxonomy" id="172042"/>
    <lineage>
        <taxon>Bacteria</taxon>
        <taxon>Bacillati</taxon>
        <taxon>Actinomycetota</taxon>
        <taxon>Actinomycetes</taxon>
        <taxon>Micrococcales</taxon>
        <taxon>Micrococcaceae</taxon>
        <taxon>Rothia</taxon>
    </lineage>
</organism>
<sequence>MSENNTPGTGTNRPGTPPPARRENKTQSRYGLRFDQMDPEELEYYRPFWDAPENTREHTVPDEVSAVLAVRARRRLFNMMGLMILAVGLAIAGAGLFASALPATFAGTLLSLAGVGCWVAVRRRLFAVLRAPGEEAVQQGEHSRWWLLPHLITVFGVGAVIASFTVVPVLYANTGEDLRRNYTVMWAEIGMTALIFAGLAYGMLALAAYTQKDEDERVLRPTDYAERQGTEPQIPRYRPGMLNPRDDDDR</sequence>
<dbReference type="KEGG" id="raj:RA11412_0181"/>
<gene>
    <name evidence="3" type="ORF">RA11412_0181</name>
</gene>
<dbReference type="EMBL" id="AP017895">
    <property type="protein sequence ID" value="BAV86480.1"/>
    <property type="molecule type" value="Genomic_DNA"/>
</dbReference>
<proteinExistence type="predicted"/>
<feature type="transmembrane region" description="Helical" evidence="2">
    <location>
        <begin position="103"/>
        <end position="121"/>
    </location>
</feature>
<reference evidence="3 4" key="1">
    <citation type="submission" date="2016-10" db="EMBL/GenBank/DDBJ databases">
        <title>Genome sequence of Rothia aeria strain JCM11412.</title>
        <authorList>
            <person name="Nambu T."/>
        </authorList>
    </citation>
    <scope>NUCLEOTIDE SEQUENCE [LARGE SCALE GENOMIC DNA]</scope>
    <source>
        <strain evidence="3 4">JCM 11412</strain>
    </source>
</reference>
<evidence type="ECO:0000256" key="2">
    <source>
        <dbReference type="SAM" id="Phobius"/>
    </source>
</evidence>
<feature type="region of interest" description="Disordered" evidence="1">
    <location>
        <begin position="221"/>
        <end position="250"/>
    </location>
</feature>